<accession>A0A383B5E7</accession>
<name>A0A383B5E7_9ZZZZ</name>
<dbReference type="SUPFAM" id="SSF81901">
    <property type="entry name" value="HCP-like"/>
    <property type="match status" value="1"/>
</dbReference>
<protein>
    <submittedName>
        <fullName evidence="1">Uncharacterized protein</fullName>
    </submittedName>
</protein>
<dbReference type="InterPro" id="IPR011990">
    <property type="entry name" value="TPR-like_helical_dom_sf"/>
</dbReference>
<feature type="non-terminal residue" evidence="1">
    <location>
        <position position="1"/>
    </location>
</feature>
<evidence type="ECO:0000313" key="1">
    <source>
        <dbReference type="EMBL" id="SVE14665.1"/>
    </source>
</evidence>
<dbReference type="EMBL" id="UINC01197270">
    <property type="protein sequence ID" value="SVE14665.1"/>
    <property type="molecule type" value="Genomic_DNA"/>
</dbReference>
<proteinExistence type="predicted"/>
<gene>
    <name evidence="1" type="ORF">METZ01_LOCUS467519</name>
</gene>
<reference evidence="1" key="1">
    <citation type="submission" date="2018-05" db="EMBL/GenBank/DDBJ databases">
        <authorList>
            <person name="Lanie J.A."/>
            <person name="Ng W.-L."/>
            <person name="Kazmierczak K.M."/>
            <person name="Andrzejewski T.M."/>
            <person name="Davidsen T.M."/>
            <person name="Wayne K.J."/>
            <person name="Tettelin H."/>
            <person name="Glass J.I."/>
            <person name="Rusch D."/>
            <person name="Podicherti R."/>
            <person name="Tsui H.-C.T."/>
            <person name="Winkler M.E."/>
        </authorList>
    </citation>
    <scope>NUCLEOTIDE SEQUENCE</scope>
</reference>
<feature type="non-terminal residue" evidence="1">
    <location>
        <position position="248"/>
    </location>
</feature>
<organism evidence="1">
    <name type="scientific">marine metagenome</name>
    <dbReference type="NCBI Taxonomy" id="408172"/>
    <lineage>
        <taxon>unclassified sequences</taxon>
        <taxon>metagenomes</taxon>
        <taxon>ecological metagenomes</taxon>
    </lineage>
</organism>
<sequence>RDGQPRIELPLCVGGENKILGIVPVICPDPQGSFKAGTPVRVSCSITHEKLLNVIVITGETKQTAKIFNPLANTEVFTQHRELLEARQALNESILKNGRPEVDDLKKLAQALENAKCWREAAETMVTIVEQFKYSRKNFATNITYFYAKDGDSKNSDKWAEEAYKSSHGSISAYNLALSRKRNGNNKSYEKLMEESIELDPSNYSTMLAYGYYLMDKNDENDDNDTRGREYIVRACDILSAALLEEEL</sequence>
<dbReference type="Gene3D" id="1.25.40.10">
    <property type="entry name" value="Tetratricopeptide repeat domain"/>
    <property type="match status" value="1"/>
</dbReference>
<dbReference type="AlphaFoldDB" id="A0A383B5E7"/>